<dbReference type="InterPro" id="IPR027417">
    <property type="entry name" value="P-loop_NTPase"/>
</dbReference>
<dbReference type="Pfam" id="PF07319">
    <property type="entry name" value="DnaI_N"/>
    <property type="match status" value="1"/>
</dbReference>
<dbReference type="InterPro" id="IPR013317">
    <property type="entry name" value="DnaA_dom"/>
</dbReference>
<feature type="domain" description="Chromosomal replication initiator protein DnaA ATPAse" evidence="1">
    <location>
        <begin position="122"/>
        <end position="229"/>
    </location>
</feature>
<dbReference type="GO" id="GO:0006260">
    <property type="term" value="P:DNA replication"/>
    <property type="evidence" value="ECO:0007669"/>
    <property type="project" value="TreeGrafter"/>
</dbReference>
<proteinExistence type="predicted"/>
<feature type="domain" description="Primosomal DnaI N-terminal" evidence="2">
    <location>
        <begin position="1"/>
        <end position="93"/>
    </location>
</feature>
<evidence type="ECO:0000259" key="1">
    <source>
        <dbReference type="Pfam" id="PF00308"/>
    </source>
</evidence>
<accession>A0A1Z5I9U0</accession>
<evidence type="ECO:0000259" key="2">
    <source>
        <dbReference type="Pfam" id="PF07319"/>
    </source>
</evidence>
<protein>
    <submittedName>
        <fullName evidence="3">Primosomal protein DnaI</fullName>
    </submittedName>
</protein>
<keyword evidence="4" id="KW-1185">Reference proteome</keyword>
<evidence type="ECO:0000313" key="3">
    <source>
        <dbReference type="EMBL" id="GAW98387.1"/>
    </source>
</evidence>
<dbReference type="NCBIfam" id="NF006505">
    <property type="entry name" value="PRK08939.1"/>
    <property type="match status" value="1"/>
</dbReference>
<dbReference type="RefSeq" id="WP_089108217.1">
    <property type="nucleotide sequence ID" value="NZ_BCMF01000002.1"/>
</dbReference>
<dbReference type="AlphaFoldDB" id="A0A1Z5I9U0"/>
<dbReference type="Pfam" id="PF00308">
    <property type="entry name" value="Bac_DnaA"/>
    <property type="match status" value="1"/>
</dbReference>
<dbReference type="PANTHER" id="PTHR30050:SF8">
    <property type="entry name" value="PRIMOSOMAL PROTEIN DNAI"/>
    <property type="match status" value="1"/>
</dbReference>
<dbReference type="OrthoDB" id="61127at2"/>
<dbReference type="SUPFAM" id="SSF52540">
    <property type="entry name" value="P-loop containing nucleoside triphosphate hydrolases"/>
    <property type="match status" value="1"/>
</dbReference>
<reference evidence="3 4" key="1">
    <citation type="submission" date="2015-11" db="EMBL/GenBank/DDBJ databases">
        <title>Draft genome sequences of new species of the genus Lactobacillus isolated from orchardgrass silage.</title>
        <authorList>
            <person name="Tohno M."/>
            <person name="Tanizawa Y."/>
            <person name="Arita M."/>
        </authorList>
    </citation>
    <scope>NUCLEOTIDE SEQUENCE [LARGE SCALE GENOMIC DNA]</scope>
    <source>
        <strain evidence="3 4">IWT30</strain>
    </source>
</reference>
<dbReference type="PANTHER" id="PTHR30050">
    <property type="entry name" value="CHROMOSOMAL REPLICATION INITIATOR PROTEIN DNAA"/>
    <property type="match status" value="1"/>
</dbReference>
<gene>
    <name evidence="3" type="primary">dnaI</name>
    <name evidence="3" type="ORF">IWT30_00332</name>
</gene>
<dbReference type="Proteomes" id="UP000198374">
    <property type="component" value="Unassembled WGS sequence"/>
</dbReference>
<dbReference type="EMBL" id="BCMF01000002">
    <property type="protein sequence ID" value="GAW98387.1"/>
    <property type="molecule type" value="Genomic_DNA"/>
</dbReference>
<dbReference type="Gene3D" id="3.40.50.300">
    <property type="entry name" value="P-loop containing nucleotide triphosphate hydrolases"/>
    <property type="match status" value="1"/>
</dbReference>
<dbReference type="CDD" id="cd00009">
    <property type="entry name" value="AAA"/>
    <property type="match status" value="1"/>
</dbReference>
<comment type="caution">
    <text evidence="3">The sequence shown here is derived from an EMBL/GenBank/DDBJ whole genome shotgun (WGS) entry which is preliminary data.</text>
</comment>
<dbReference type="InterPro" id="IPR009928">
    <property type="entry name" value="DnaI_N"/>
</dbReference>
<organism evidence="3 4">
    <name type="scientific">Secundilactobacillus mixtipabuli</name>
    <dbReference type="NCBI Taxonomy" id="1435342"/>
    <lineage>
        <taxon>Bacteria</taxon>
        <taxon>Bacillati</taxon>
        <taxon>Bacillota</taxon>
        <taxon>Bacilli</taxon>
        <taxon>Lactobacillales</taxon>
        <taxon>Lactobacillaceae</taxon>
        <taxon>Secundilactobacillus</taxon>
    </lineage>
</organism>
<name>A0A1Z5I9U0_9LACO</name>
<evidence type="ECO:0000313" key="4">
    <source>
        <dbReference type="Proteomes" id="UP000198374"/>
    </source>
</evidence>
<sequence>MENISESMKRYMDQHQLNANYQKLMNTVYQDPDVQTFLKAHEDQLNAEQIDRSSAKLYEYVNERNKLAKGETTFAPGYEPQLVLSDHLVEVSYQPTDEQKAKLKQAALKRRVNAIMMPKLIQNATFDHFINDPDRTQALQAAVAFIEAYSKDRKHFHQGLYLYGSFGVGKTYLLGAIANQLADMGVKTTLVHFPSFAVEMKNAIASNQVAGRLDDVKQAQILMIDDIGADAMSAWVRDDILGVILEYRMQNELPTFFSSNFSMQQLETEHLAETQKGDVEPLKAKRLMERIRFLAQEIEMIGENRRQK</sequence>